<dbReference type="GO" id="GO:0030148">
    <property type="term" value="P:sphingolipid biosynthetic process"/>
    <property type="evidence" value="ECO:0007669"/>
    <property type="project" value="TreeGrafter"/>
</dbReference>
<gene>
    <name evidence="14" type="ORF">CRE_26700</name>
    <name evidence="15" type="ORF">GCK72_009192</name>
</gene>
<evidence type="ECO:0000313" key="14">
    <source>
        <dbReference type="EMBL" id="EFP04292.1"/>
    </source>
</evidence>
<evidence type="ECO:0000256" key="4">
    <source>
        <dbReference type="ARBA" id="ARBA00013122"/>
    </source>
</evidence>
<dbReference type="EMBL" id="DS268453">
    <property type="protein sequence ID" value="EFP04292.1"/>
    <property type="molecule type" value="Genomic_DNA"/>
</dbReference>
<dbReference type="RefSeq" id="XP_003103234.1">
    <property type="nucleotide sequence ID" value="XM_003103186.1"/>
</dbReference>
<dbReference type="GeneID" id="9818307"/>
<evidence type="ECO:0000256" key="3">
    <source>
        <dbReference type="ARBA" id="ARBA00007811"/>
    </source>
</evidence>
<feature type="transmembrane region" description="Helical" evidence="13">
    <location>
        <begin position="41"/>
        <end position="61"/>
    </location>
</feature>
<reference evidence="15 17" key="2">
    <citation type="submission" date="2019-12" db="EMBL/GenBank/DDBJ databases">
        <title>Chromosome-level assembly of the Caenorhabditis remanei genome.</title>
        <authorList>
            <person name="Teterina A.A."/>
            <person name="Willis J.H."/>
            <person name="Phillips P.C."/>
        </authorList>
    </citation>
    <scope>NUCLEOTIDE SEQUENCE [LARGE SCALE GENOMIC DNA]</scope>
    <source>
        <strain evidence="15 17">PX506</strain>
        <tissue evidence="15">Whole organism</tissue>
    </source>
</reference>
<dbReference type="InParanoid" id="E3ML20"/>
<comment type="pathway">
    <text evidence="2 13">Lipid metabolism; fatty acid biosynthesis.</text>
</comment>
<evidence type="ECO:0000256" key="10">
    <source>
        <dbReference type="ARBA" id="ARBA00023136"/>
    </source>
</evidence>
<keyword evidence="11 13" id="KW-0275">Fatty acid biosynthesis</keyword>
<evidence type="ECO:0000256" key="6">
    <source>
        <dbReference type="ARBA" id="ARBA00022692"/>
    </source>
</evidence>
<feature type="transmembrane region" description="Helical" evidence="13">
    <location>
        <begin position="7"/>
        <end position="29"/>
    </location>
</feature>
<protein>
    <recommendedName>
        <fullName evidence="4 13">Very-long-chain (3R)-3-hydroxyacyl-CoA dehydratase</fullName>
        <ecNumber evidence="4 13">4.2.1.134</ecNumber>
    </recommendedName>
</protein>
<dbReference type="EC" id="4.2.1.134" evidence="4 13"/>
<evidence type="ECO:0000256" key="12">
    <source>
        <dbReference type="ARBA" id="ARBA00023239"/>
    </source>
</evidence>
<dbReference type="PANTHER" id="PTHR11035">
    <property type="entry name" value="VERY-LONG-CHAIN (3R)-3-HYDROXYACYL-COA DEHYDRATASE"/>
    <property type="match status" value="1"/>
</dbReference>
<evidence type="ECO:0000256" key="5">
    <source>
        <dbReference type="ARBA" id="ARBA00022516"/>
    </source>
</evidence>
<evidence type="ECO:0000313" key="16">
    <source>
        <dbReference type="Proteomes" id="UP000008281"/>
    </source>
</evidence>
<evidence type="ECO:0000313" key="17">
    <source>
        <dbReference type="Proteomes" id="UP000483820"/>
    </source>
</evidence>
<keyword evidence="8 13" id="KW-1133">Transmembrane helix</keyword>
<evidence type="ECO:0000256" key="11">
    <source>
        <dbReference type="ARBA" id="ARBA00023160"/>
    </source>
</evidence>
<reference evidence="14" key="1">
    <citation type="submission" date="2007-07" db="EMBL/GenBank/DDBJ databases">
        <title>PCAP assembly of the Caenorhabditis remanei genome.</title>
        <authorList>
            <consortium name="The Caenorhabditis remanei Sequencing Consortium"/>
            <person name="Wilson R.K."/>
        </authorList>
    </citation>
    <scope>NUCLEOTIDE SEQUENCE [LARGE SCALE GENOMIC DNA]</scope>
    <source>
        <strain evidence="14">PB4641</strain>
    </source>
</reference>
<evidence type="ECO:0000256" key="2">
    <source>
        <dbReference type="ARBA" id="ARBA00005194"/>
    </source>
</evidence>
<proteinExistence type="inferred from homology"/>
<dbReference type="eggNOG" id="KOG3187">
    <property type="taxonomic scope" value="Eukaryota"/>
</dbReference>
<comment type="catalytic activity">
    <reaction evidence="13">
        <text>a very-long-chain (3R)-3-hydroxyacyl-CoA = a very-long-chain (2E)-enoyl-CoA + H2O</text>
        <dbReference type="Rhea" id="RHEA:45812"/>
        <dbReference type="ChEBI" id="CHEBI:15377"/>
        <dbReference type="ChEBI" id="CHEBI:83728"/>
        <dbReference type="ChEBI" id="CHEBI:85440"/>
        <dbReference type="EC" id="4.2.1.134"/>
    </reaction>
</comment>
<dbReference type="Proteomes" id="UP000008281">
    <property type="component" value="Unassembled WGS sequence"/>
</dbReference>
<accession>E3ML20</accession>
<dbReference type="UniPathway" id="UPA00094"/>
<dbReference type="Pfam" id="PF04387">
    <property type="entry name" value="PTPLA"/>
    <property type="match status" value="1"/>
</dbReference>
<dbReference type="GO" id="GO:0102158">
    <property type="term" value="F:very-long-chain (3R)-3-hydroxyacyl-CoA dehydratase activity"/>
    <property type="evidence" value="ECO:0007669"/>
    <property type="project" value="UniProtKB-EC"/>
</dbReference>
<keyword evidence="12 13" id="KW-0456">Lyase</keyword>
<keyword evidence="6 13" id="KW-0812">Transmembrane</keyword>
<feature type="transmembrane region" description="Helical" evidence="13">
    <location>
        <begin position="166"/>
        <end position="184"/>
    </location>
</feature>
<dbReference type="PANTHER" id="PTHR11035:SF35">
    <property type="entry name" value="VERY-LONG-CHAIN (3R)-3-HYDROXYACYL-COA DEHYDRATASE"/>
    <property type="match status" value="1"/>
</dbReference>
<evidence type="ECO:0000256" key="13">
    <source>
        <dbReference type="RuleBase" id="RU363109"/>
    </source>
</evidence>
<evidence type="ECO:0000256" key="8">
    <source>
        <dbReference type="ARBA" id="ARBA00022989"/>
    </source>
</evidence>
<evidence type="ECO:0000256" key="7">
    <source>
        <dbReference type="ARBA" id="ARBA00022832"/>
    </source>
</evidence>
<comment type="similarity">
    <text evidence="3 13">Belongs to the very long-chain fatty acids dehydratase HACD family.</text>
</comment>
<feature type="transmembrane region" description="Helical" evidence="13">
    <location>
        <begin position="92"/>
        <end position="113"/>
    </location>
</feature>
<comment type="function">
    <text evidence="13">Catalyzes the third of the four reactions of the long-chain fatty acids elongation cycle. This endoplasmic reticulum-bound enzymatic process, allows the addition of two carbons to the chain of long- and very long-chain fatty acids/VLCFAs per cycle. This enzyme catalyzes the dehydration of the 3-hydroxyacyl-CoA intermediate into trans-2,3-enoyl-CoA, within each cycle of fatty acid elongation. Thereby, it participates to the production of VLCFAs of different chain lengths that are involved in multiple biological processes as precursors of membrane lipids and lipid mediators.</text>
</comment>
<dbReference type="STRING" id="31234.E3ML20"/>
<evidence type="ECO:0000256" key="9">
    <source>
        <dbReference type="ARBA" id="ARBA00023098"/>
    </source>
</evidence>
<dbReference type="FunCoup" id="E3ML20">
    <property type="interactions" value="55"/>
</dbReference>
<dbReference type="HOGENOM" id="CLU_1355741_0_0_1"/>
<dbReference type="GO" id="GO:0030497">
    <property type="term" value="P:fatty acid elongation"/>
    <property type="evidence" value="ECO:0007669"/>
    <property type="project" value="TreeGrafter"/>
</dbReference>
<dbReference type="EMBL" id="WUAV01000003">
    <property type="protein sequence ID" value="KAF1760939.1"/>
    <property type="molecule type" value="Genomic_DNA"/>
</dbReference>
<dbReference type="Proteomes" id="UP000483820">
    <property type="component" value="Chromosome III"/>
</dbReference>
<dbReference type="GO" id="GO:0005789">
    <property type="term" value="C:endoplasmic reticulum membrane"/>
    <property type="evidence" value="ECO:0007669"/>
    <property type="project" value="UniProtKB-SubCell"/>
</dbReference>
<dbReference type="OMA" id="YPIGFTC"/>
<dbReference type="KEGG" id="crq:GCK72_009192"/>
<organism evidence="16">
    <name type="scientific">Caenorhabditis remanei</name>
    <name type="common">Caenorhabditis vulgaris</name>
    <dbReference type="NCBI Taxonomy" id="31234"/>
    <lineage>
        <taxon>Eukaryota</taxon>
        <taxon>Metazoa</taxon>
        <taxon>Ecdysozoa</taxon>
        <taxon>Nematoda</taxon>
        <taxon>Chromadorea</taxon>
        <taxon>Rhabditida</taxon>
        <taxon>Rhabditina</taxon>
        <taxon>Rhabditomorpha</taxon>
        <taxon>Rhabditoidea</taxon>
        <taxon>Rhabditidae</taxon>
        <taxon>Peloderinae</taxon>
        <taxon>Caenorhabditis</taxon>
    </lineage>
</organism>
<name>E3ML20_CAERE</name>
<dbReference type="OrthoDB" id="2157530at2759"/>
<keyword evidence="13" id="KW-0256">Endoplasmic reticulum</keyword>
<dbReference type="CTD" id="9818307"/>
<keyword evidence="10 13" id="KW-0472">Membrane</keyword>
<sequence>MGALKDMVLFIYTMALFVLHAAGLYHLFHSEWTSGFEYREMAFYLGAITAIQYLDIPFSFFLTRSNPYAVFVQVSGRLFTLYAATYMVGWKYVAFTLVAVYLISELCRGPYYMTNCLKTPNKPLTWLRYNAFKVLYPIGFTCEALVFINVLFVSGRVPIDIRNKNFMFSLVFAAFFFTIVNFLYQSMSKKAEQKNRQLKNIKTK</sequence>
<comment type="subcellular location">
    <subcellularLocation>
        <location evidence="13">Endoplasmic reticulum membrane</location>
        <topology evidence="13">Multi-pass membrane protein</topology>
    </subcellularLocation>
    <subcellularLocation>
        <location evidence="1">Membrane</location>
        <topology evidence="1">Multi-pass membrane protein</topology>
    </subcellularLocation>
</comment>
<keyword evidence="9 13" id="KW-0443">Lipid metabolism</keyword>
<feature type="transmembrane region" description="Helical" evidence="13">
    <location>
        <begin position="134"/>
        <end position="154"/>
    </location>
</feature>
<dbReference type="InterPro" id="IPR007482">
    <property type="entry name" value="Tyr_Pase-like_PTPLA"/>
</dbReference>
<evidence type="ECO:0000313" key="15">
    <source>
        <dbReference type="EMBL" id="KAF1760939.1"/>
    </source>
</evidence>
<keyword evidence="5 13" id="KW-0444">Lipid biosynthesis</keyword>
<keyword evidence="16" id="KW-1185">Reference proteome</keyword>
<evidence type="ECO:0000256" key="1">
    <source>
        <dbReference type="ARBA" id="ARBA00004141"/>
    </source>
</evidence>
<dbReference type="GO" id="GO:0042761">
    <property type="term" value="P:very long-chain fatty acid biosynthetic process"/>
    <property type="evidence" value="ECO:0007669"/>
    <property type="project" value="TreeGrafter"/>
</dbReference>
<dbReference type="AlphaFoldDB" id="E3ML20"/>
<keyword evidence="7 13" id="KW-0276">Fatty acid metabolism</keyword>